<sequence length="381" mass="43545">MTKPNSNGQVVIPKHKITYRLISLLSLFACIHSMHAIELSMNQDINSRSILEEGNTNIESHRQLNILDNFLKAKNYADEDFLDVDADSDDFIEKARKSDYDEKNMNDNMDMQNGDEASVHHHPWGNYTRCSWYTLSHYISPQSMLYDAIEGFMLALLFCMTVATIYNFCYYHFLTKYGFCPDDRTNKSLLTRRGRRRRRKQLAKGKAPSSCFGCCKRKNHGYDGRGNFMPLSQSNDFSDDDDSSDSSVSLDSALSLEYGDGHLQNEFGEVTSRWDDDKIEAAARKYFTREEKQSEAKIKKKVTISFQKGKKKPGDRKRIRKNGSKKSRDSSAKSQASSILSSDSDVSYNSDGSSDYSDLEMEEAMLDLELVKRNIAEKGYV</sequence>
<dbReference type="Proteomes" id="UP001054902">
    <property type="component" value="Unassembled WGS sequence"/>
</dbReference>
<dbReference type="AlphaFoldDB" id="A0AAD3HEQ8"/>
<evidence type="ECO:0000313" key="4">
    <source>
        <dbReference type="Proteomes" id="UP001054902"/>
    </source>
</evidence>
<feature type="compositionally biased region" description="Basic residues" evidence="1">
    <location>
        <begin position="307"/>
        <end position="325"/>
    </location>
</feature>
<name>A0AAD3HEQ8_9STRA</name>
<keyword evidence="4" id="KW-1185">Reference proteome</keyword>
<dbReference type="EMBL" id="BLLK01000069">
    <property type="protein sequence ID" value="GFH60601.1"/>
    <property type="molecule type" value="Genomic_DNA"/>
</dbReference>
<organism evidence="3 4">
    <name type="scientific">Chaetoceros tenuissimus</name>
    <dbReference type="NCBI Taxonomy" id="426638"/>
    <lineage>
        <taxon>Eukaryota</taxon>
        <taxon>Sar</taxon>
        <taxon>Stramenopiles</taxon>
        <taxon>Ochrophyta</taxon>
        <taxon>Bacillariophyta</taxon>
        <taxon>Coscinodiscophyceae</taxon>
        <taxon>Chaetocerotophycidae</taxon>
        <taxon>Chaetocerotales</taxon>
        <taxon>Chaetocerotaceae</taxon>
        <taxon>Chaetoceros</taxon>
    </lineage>
</organism>
<comment type="caution">
    <text evidence="3">The sequence shown here is derived from an EMBL/GenBank/DDBJ whole genome shotgun (WGS) entry which is preliminary data.</text>
</comment>
<evidence type="ECO:0000313" key="3">
    <source>
        <dbReference type="EMBL" id="GFH60601.1"/>
    </source>
</evidence>
<proteinExistence type="predicted"/>
<accession>A0AAD3HEQ8</accession>
<evidence type="ECO:0000256" key="1">
    <source>
        <dbReference type="SAM" id="MobiDB-lite"/>
    </source>
</evidence>
<feature type="compositionally biased region" description="Low complexity" evidence="1">
    <location>
        <begin position="332"/>
        <end position="355"/>
    </location>
</feature>
<protein>
    <submittedName>
        <fullName evidence="3">Uncharacterized protein</fullName>
    </submittedName>
</protein>
<keyword evidence="2" id="KW-0812">Transmembrane</keyword>
<keyword evidence="2" id="KW-0472">Membrane</keyword>
<reference evidence="3 4" key="1">
    <citation type="journal article" date="2021" name="Sci. Rep.">
        <title>The genome of the diatom Chaetoceros tenuissimus carries an ancient integrated fragment of an extant virus.</title>
        <authorList>
            <person name="Hongo Y."/>
            <person name="Kimura K."/>
            <person name="Takaki Y."/>
            <person name="Yoshida Y."/>
            <person name="Baba S."/>
            <person name="Kobayashi G."/>
            <person name="Nagasaki K."/>
            <person name="Hano T."/>
            <person name="Tomaru Y."/>
        </authorList>
    </citation>
    <scope>NUCLEOTIDE SEQUENCE [LARGE SCALE GENOMIC DNA]</scope>
    <source>
        <strain evidence="3 4">NIES-3715</strain>
    </source>
</reference>
<feature type="region of interest" description="Disordered" evidence="1">
    <location>
        <begin position="307"/>
        <end position="355"/>
    </location>
</feature>
<gene>
    <name evidence="3" type="ORF">CTEN210_17077</name>
</gene>
<evidence type="ECO:0000256" key="2">
    <source>
        <dbReference type="SAM" id="Phobius"/>
    </source>
</evidence>
<keyword evidence="2" id="KW-1133">Transmembrane helix</keyword>
<feature type="transmembrane region" description="Helical" evidence="2">
    <location>
        <begin position="152"/>
        <end position="174"/>
    </location>
</feature>